<feature type="compositionally biased region" description="Polar residues" evidence="8">
    <location>
        <begin position="149"/>
        <end position="161"/>
    </location>
</feature>
<evidence type="ECO:0000259" key="10">
    <source>
        <dbReference type="PROSITE" id="PS51294"/>
    </source>
</evidence>
<evidence type="ECO:0000313" key="11">
    <source>
        <dbReference type="EMBL" id="KAH6827139.1"/>
    </source>
</evidence>
<keyword evidence="3" id="KW-0805">Transcription regulation</keyword>
<evidence type="ECO:0000256" key="6">
    <source>
        <dbReference type="ARBA" id="ARBA00023242"/>
    </source>
</evidence>
<dbReference type="FunFam" id="1.10.10.60:FF:000001">
    <property type="entry name" value="MYB-related transcription factor"/>
    <property type="match status" value="1"/>
</dbReference>
<dbReference type="GO" id="GO:0005634">
    <property type="term" value="C:nucleus"/>
    <property type="evidence" value="ECO:0007669"/>
    <property type="project" value="UniProtKB-SubCell"/>
</dbReference>
<proteinExistence type="predicted"/>
<dbReference type="InterPro" id="IPR009057">
    <property type="entry name" value="Homeodomain-like_sf"/>
</dbReference>
<keyword evidence="4" id="KW-0238">DNA-binding</keyword>
<dbReference type="PANTHER" id="PTHR47997">
    <property type="entry name" value="MYB DOMAIN PROTEIN 55"/>
    <property type="match status" value="1"/>
</dbReference>
<evidence type="ECO:0000256" key="7">
    <source>
        <dbReference type="ARBA" id="ARBA00057804"/>
    </source>
</evidence>
<dbReference type="Gene3D" id="1.10.10.60">
    <property type="entry name" value="Homeodomain-like"/>
    <property type="match status" value="2"/>
</dbReference>
<reference evidence="11 12" key="1">
    <citation type="journal article" date="2021" name="Nat. Commun.">
        <title>Incipient diploidization of the medicinal plant Perilla within 10,000 years.</title>
        <authorList>
            <person name="Zhang Y."/>
            <person name="Shen Q."/>
            <person name="Leng L."/>
            <person name="Zhang D."/>
            <person name="Chen S."/>
            <person name="Shi Y."/>
            <person name="Ning Z."/>
            <person name="Chen S."/>
        </authorList>
    </citation>
    <scope>NUCLEOTIDE SEQUENCE [LARGE SCALE GENOMIC DNA]</scope>
    <source>
        <strain evidence="12">cv. PC099</strain>
    </source>
</reference>
<accession>A0AAD4P535</accession>
<dbReference type="Proteomes" id="UP001190926">
    <property type="component" value="Unassembled WGS sequence"/>
</dbReference>
<feature type="domain" description="HTH myb-type" evidence="10">
    <location>
        <begin position="9"/>
        <end position="61"/>
    </location>
</feature>
<sequence>MVRPPCVDSNGMKKGAWSEDEDNKLRAYILRYGHWNWRLLPKYAGLKRCGKSCRLRWVNYLKPGVKRGNFTKEEEDLVIKLHAQLGNKWSTIAAKLPGRTDNEIKNFWHTRVEKRRKQYPAAAKKPINSEASSSSSSSINLSETTDSSEAISSLTTTSQHFPSPPSHADADADPSLSTNPQDQLDLMLSHILAADTNYEQNDCFAPLFEEEFYYPEFHNTELSSSGSSYMNNWTADDDDQMIHISVWNESSTSNSSNSECESSDYIPLQEEGLPNYYDPLFQYFDYDMNRFC</sequence>
<evidence type="ECO:0000256" key="8">
    <source>
        <dbReference type="SAM" id="MobiDB-lite"/>
    </source>
</evidence>
<dbReference type="PROSITE" id="PS50090">
    <property type="entry name" value="MYB_LIKE"/>
    <property type="match status" value="2"/>
</dbReference>
<feature type="domain" description="Myb-like" evidence="9">
    <location>
        <begin position="62"/>
        <end position="112"/>
    </location>
</feature>
<feature type="compositionally biased region" description="Low complexity" evidence="8">
    <location>
        <begin position="128"/>
        <end position="148"/>
    </location>
</feature>
<evidence type="ECO:0000256" key="5">
    <source>
        <dbReference type="ARBA" id="ARBA00023163"/>
    </source>
</evidence>
<keyword evidence="2" id="KW-0677">Repeat</keyword>
<keyword evidence="12" id="KW-1185">Reference proteome</keyword>
<dbReference type="GO" id="GO:0003677">
    <property type="term" value="F:DNA binding"/>
    <property type="evidence" value="ECO:0007669"/>
    <property type="project" value="UniProtKB-KW"/>
</dbReference>
<dbReference type="EMBL" id="SDAM02000152">
    <property type="protein sequence ID" value="KAH6827139.1"/>
    <property type="molecule type" value="Genomic_DNA"/>
</dbReference>
<dbReference type="InterPro" id="IPR017930">
    <property type="entry name" value="Myb_dom"/>
</dbReference>
<comment type="function">
    <text evidence="7">Transcription factor.</text>
</comment>
<dbReference type="InterPro" id="IPR051953">
    <property type="entry name" value="Plant_SW-associated_TFs"/>
</dbReference>
<evidence type="ECO:0000256" key="4">
    <source>
        <dbReference type="ARBA" id="ARBA00023125"/>
    </source>
</evidence>
<evidence type="ECO:0000256" key="2">
    <source>
        <dbReference type="ARBA" id="ARBA00022737"/>
    </source>
</evidence>
<organism evidence="11 12">
    <name type="scientific">Perilla frutescens var. hirtella</name>
    <name type="common">Perilla citriodora</name>
    <name type="synonym">Perilla setoyensis</name>
    <dbReference type="NCBI Taxonomy" id="608512"/>
    <lineage>
        <taxon>Eukaryota</taxon>
        <taxon>Viridiplantae</taxon>
        <taxon>Streptophyta</taxon>
        <taxon>Embryophyta</taxon>
        <taxon>Tracheophyta</taxon>
        <taxon>Spermatophyta</taxon>
        <taxon>Magnoliopsida</taxon>
        <taxon>eudicotyledons</taxon>
        <taxon>Gunneridae</taxon>
        <taxon>Pentapetalae</taxon>
        <taxon>asterids</taxon>
        <taxon>lamiids</taxon>
        <taxon>Lamiales</taxon>
        <taxon>Lamiaceae</taxon>
        <taxon>Nepetoideae</taxon>
        <taxon>Elsholtzieae</taxon>
        <taxon>Perilla</taxon>
    </lineage>
</organism>
<feature type="domain" description="Myb-like" evidence="9">
    <location>
        <begin position="9"/>
        <end position="61"/>
    </location>
</feature>
<dbReference type="Pfam" id="PF00249">
    <property type="entry name" value="Myb_DNA-binding"/>
    <property type="match status" value="2"/>
</dbReference>
<dbReference type="AlphaFoldDB" id="A0AAD4P535"/>
<evidence type="ECO:0000259" key="9">
    <source>
        <dbReference type="PROSITE" id="PS50090"/>
    </source>
</evidence>
<comment type="subcellular location">
    <subcellularLocation>
        <location evidence="1">Nucleus</location>
    </subcellularLocation>
</comment>
<dbReference type="SMART" id="SM00717">
    <property type="entry name" value="SANT"/>
    <property type="match status" value="2"/>
</dbReference>
<comment type="caution">
    <text evidence="11">The sequence shown here is derived from an EMBL/GenBank/DDBJ whole genome shotgun (WGS) entry which is preliminary data.</text>
</comment>
<keyword evidence="6" id="KW-0539">Nucleus</keyword>
<evidence type="ECO:0000313" key="12">
    <source>
        <dbReference type="Proteomes" id="UP001190926"/>
    </source>
</evidence>
<dbReference type="CDD" id="cd00167">
    <property type="entry name" value="SANT"/>
    <property type="match status" value="2"/>
</dbReference>
<feature type="domain" description="HTH myb-type" evidence="10">
    <location>
        <begin position="62"/>
        <end position="116"/>
    </location>
</feature>
<name>A0AAD4P535_PERFH</name>
<dbReference type="InterPro" id="IPR001005">
    <property type="entry name" value="SANT/Myb"/>
</dbReference>
<gene>
    <name evidence="11" type="ORF">C2S53_014631</name>
</gene>
<dbReference type="PROSITE" id="PS51294">
    <property type="entry name" value="HTH_MYB"/>
    <property type="match status" value="2"/>
</dbReference>
<feature type="region of interest" description="Disordered" evidence="8">
    <location>
        <begin position="118"/>
        <end position="181"/>
    </location>
</feature>
<keyword evidence="5" id="KW-0804">Transcription</keyword>
<evidence type="ECO:0000256" key="1">
    <source>
        <dbReference type="ARBA" id="ARBA00004123"/>
    </source>
</evidence>
<dbReference type="SUPFAM" id="SSF46689">
    <property type="entry name" value="Homeodomain-like"/>
    <property type="match status" value="1"/>
</dbReference>
<evidence type="ECO:0000256" key="3">
    <source>
        <dbReference type="ARBA" id="ARBA00023015"/>
    </source>
</evidence>
<dbReference type="PANTHER" id="PTHR47997:SF34">
    <property type="entry name" value="TRANSCRIPTION FACTOR MYB86-LIKE"/>
    <property type="match status" value="1"/>
</dbReference>
<protein>
    <submittedName>
        <fullName evidence="11">Myb domain protein 15</fullName>
    </submittedName>
</protein>